<organism evidence="2 3">
    <name type="scientific">Portunus trituberculatus</name>
    <name type="common">Swimming crab</name>
    <name type="synonym">Neptunus trituberculatus</name>
    <dbReference type="NCBI Taxonomy" id="210409"/>
    <lineage>
        <taxon>Eukaryota</taxon>
        <taxon>Metazoa</taxon>
        <taxon>Ecdysozoa</taxon>
        <taxon>Arthropoda</taxon>
        <taxon>Crustacea</taxon>
        <taxon>Multicrustacea</taxon>
        <taxon>Malacostraca</taxon>
        <taxon>Eumalacostraca</taxon>
        <taxon>Eucarida</taxon>
        <taxon>Decapoda</taxon>
        <taxon>Pleocyemata</taxon>
        <taxon>Brachyura</taxon>
        <taxon>Eubrachyura</taxon>
        <taxon>Portunoidea</taxon>
        <taxon>Portunidae</taxon>
        <taxon>Portuninae</taxon>
        <taxon>Portunus</taxon>
    </lineage>
</organism>
<keyword evidence="3" id="KW-1185">Reference proteome</keyword>
<accession>A0A5B7HKX0</accession>
<feature type="region of interest" description="Disordered" evidence="1">
    <location>
        <begin position="23"/>
        <end position="52"/>
    </location>
</feature>
<evidence type="ECO:0000256" key="1">
    <source>
        <dbReference type="SAM" id="MobiDB-lite"/>
    </source>
</evidence>
<sequence length="174" mass="19165">MGRERETRGGRFVEDLVAGIGREDLKYPIPPPSLPPPSKATGDVLSAPECQSRDTPPIVASYWGVARDEGAVRLPKQPTSKDLRERCCLDILCIPSPSPQASPRACISLGSYLRSDLHAGITNYPKARHAKDGSHSPASPLLLTLLIAIHSIHCCFFVCQYNFSFQYFLLDSYH</sequence>
<feature type="compositionally biased region" description="Pro residues" evidence="1">
    <location>
        <begin position="28"/>
        <end position="38"/>
    </location>
</feature>
<dbReference type="EMBL" id="VSRR010036060">
    <property type="protein sequence ID" value="MPC73090.1"/>
    <property type="molecule type" value="Genomic_DNA"/>
</dbReference>
<name>A0A5B7HKX0_PORTR</name>
<evidence type="ECO:0000313" key="2">
    <source>
        <dbReference type="EMBL" id="MPC73090.1"/>
    </source>
</evidence>
<dbReference type="AlphaFoldDB" id="A0A5B7HKX0"/>
<proteinExistence type="predicted"/>
<gene>
    <name evidence="2" type="ORF">E2C01_067408</name>
</gene>
<dbReference type="Proteomes" id="UP000324222">
    <property type="component" value="Unassembled WGS sequence"/>
</dbReference>
<evidence type="ECO:0000313" key="3">
    <source>
        <dbReference type="Proteomes" id="UP000324222"/>
    </source>
</evidence>
<reference evidence="2 3" key="1">
    <citation type="submission" date="2019-05" db="EMBL/GenBank/DDBJ databases">
        <title>Another draft genome of Portunus trituberculatus and its Hox gene families provides insights of decapod evolution.</title>
        <authorList>
            <person name="Jeong J.-H."/>
            <person name="Song I."/>
            <person name="Kim S."/>
            <person name="Choi T."/>
            <person name="Kim D."/>
            <person name="Ryu S."/>
            <person name="Kim W."/>
        </authorList>
    </citation>
    <scope>NUCLEOTIDE SEQUENCE [LARGE SCALE GENOMIC DNA]</scope>
    <source>
        <tissue evidence="2">Muscle</tissue>
    </source>
</reference>
<protein>
    <submittedName>
        <fullName evidence="2">Uncharacterized protein</fullName>
    </submittedName>
</protein>
<comment type="caution">
    <text evidence="2">The sequence shown here is derived from an EMBL/GenBank/DDBJ whole genome shotgun (WGS) entry which is preliminary data.</text>
</comment>